<keyword evidence="3" id="KW-0812">Transmembrane</keyword>
<evidence type="ECO:0000259" key="5">
    <source>
        <dbReference type="Pfam" id="PF23951"/>
    </source>
</evidence>
<feature type="region of interest" description="Disordered" evidence="2">
    <location>
        <begin position="388"/>
        <end position="439"/>
    </location>
</feature>
<evidence type="ECO:0000313" key="6">
    <source>
        <dbReference type="EMBL" id="GAA0450621.1"/>
    </source>
</evidence>
<evidence type="ECO:0000256" key="3">
    <source>
        <dbReference type="SAM" id="Phobius"/>
    </source>
</evidence>
<keyword evidence="8" id="KW-1185">Reference proteome</keyword>
<evidence type="ECO:0000259" key="4">
    <source>
        <dbReference type="Pfam" id="PF18204"/>
    </source>
</evidence>
<dbReference type="EMBL" id="BAAADN010000002">
    <property type="protein sequence ID" value="GAA0450621.1"/>
    <property type="molecule type" value="Genomic_DNA"/>
</dbReference>
<dbReference type="AlphaFoldDB" id="A0AAV3SAZ6"/>
<accession>A0AAV3SAZ6</accession>
<proteinExistence type="predicted"/>
<reference evidence="6" key="1">
    <citation type="journal article" date="2014" name="Int. J. Syst. Evol. Microbiol.">
        <title>Complete genome sequence of Corynebacterium casei LMG S-19264T (=DSM 44701T), isolated from a smear-ripened cheese.</title>
        <authorList>
            <consortium name="US DOE Joint Genome Institute (JGI-PGF)"/>
            <person name="Walter F."/>
            <person name="Albersmeier A."/>
            <person name="Kalinowski J."/>
            <person name="Ruckert C."/>
        </authorList>
    </citation>
    <scope>NUCLEOTIDE SEQUENCE</scope>
    <source>
        <strain evidence="6">JCM 12289</strain>
    </source>
</reference>
<name>A0AAV3SAZ6_HALDO</name>
<feature type="compositionally biased region" description="Gly residues" evidence="2">
    <location>
        <begin position="412"/>
        <end position="421"/>
    </location>
</feature>
<feature type="compositionally biased region" description="Low complexity" evidence="2">
    <location>
        <begin position="388"/>
        <end position="411"/>
    </location>
</feature>
<dbReference type="Pfam" id="PF18204">
    <property type="entry name" value="PGF-CTERM"/>
    <property type="match status" value="1"/>
</dbReference>
<evidence type="ECO:0000313" key="8">
    <source>
        <dbReference type="Proteomes" id="UP000830542"/>
    </source>
</evidence>
<feature type="domain" description="PGF-CTERM archaeal protein-sorting signal" evidence="4">
    <location>
        <begin position="441"/>
        <end position="462"/>
    </location>
</feature>
<dbReference type="KEGG" id="hdo:MUK72_10830"/>
<reference evidence="6" key="3">
    <citation type="submission" date="2023-12" db="EMBL/GenBank/DDBJ databases">
        <authorList>
            <person name="Sun Q."/>
            <person name="Inoue M."/>
        </authorList>
    </citation>
    <scope>NUCLEOTIDE SEQUENCE</scope>
    <source>
        <strain evidence="6">JCM 12289</strain>
    </source>
</reference>
<evidence type="ECO:0000256" key="1">
    <source>
        <dbReference type="ARBA" id="ARBA00022729"/>
    </source>
</evidence>
<evidence type="ECO:0000313" key="9">
    <source>
        <dbReference type="Proteomes" id="UP001500962"/>
    </source>
</evidence>
<gene>
    <name evidence="6" type="ORF">GCM10008985_02780</name>
    <name evidence="7" type="ORF">MUK72_10830</name>
</gene>
<evidence type="ECO:0000256" key="2">
    <source>
        <dbReference type="SAM" id="MobiDB-lite"/>
    </source>
</evidence>
<dbReference type="GO" id="GO:0005886">
    <property type="term" value="C:plasma membrane"/>
    <property type="evidence" value="ECO:0007669"/>
    <property type="project" value="UniProtKB-SubCell"/>
</dbReference>
<dbReference type="EMBL" id="CP095005">
    <property type="protein sequence ID" value="UOO96538.1"/>
    <property type="molecule type" value="Genomic_DNA"/>
</dbReference>
<feature type="region of interest" description="Disordered" evidence="2">
    <location>
        <begin position="137"/>
        <end position="158"/>
    </location>
</feature>
<sequence>MITVVLVSALVGGIAFGGSAAALNSDTAAPYPHSPGTSATDFPVSVVAQGSDAITQDGMKSMTVDFGASGSFDGSVENVSVGSVSVTVASSSGQRTVDPANVSTSDGQITLTFQQPVSVSADDRIIANVANVTTPTSDGSYSVGVSTTTPSGTTDGPVTDDYRIESASLSFANQSASQFSVNQSVNVSGVVPNAGYVGIFTVADNGSRGQLVGSSQPIVALYNERNYTVNLNGNVNESQQLMAVAYYETSGSSQSERLNGTFDPNEDAVVTNNGQPANATGYVTTVDADGRVQSGSEYDQGARLYFDQGDASTGYQLRAVENGSPGRTANQFETAANGSATIDTSDLQQGQYVVTRIDDGSVVSLDNDSTTSAQDDSITITGQQFTESTAAAGSSGDNGSANASGGASTNAGNGGDAGGNSSGNASGNDSGNGSGSSSSGPGFGIAVAVVALLGAALLATRRGR</sequence>
<evidence type="ECO:0000313" key="7">
    <source>
        <dbReference type="EMBL" id="UOO96538.1"/>
    </source>
</evidence>
<dbReference type="Pfam" id="PF23951">
    <property type="entry name" value="DUF7282"/>
    <property type="match status" value="1"/>
</dbReference>
<feature type="region of interest" description="Disordered" evidence="2">
    <location>
        <begin position="362"/>
        <end position="381"/>
    </location>
</feature>
<keyword evidence="1" id="KW-0732">Signal</keyword>
<keyword evidence="3" id="KW-0472">Membrane</keyword>
<dbReference type="Proteomes" id="UP000830542">
    <property type="component" value="Chromosome"/>
</dbReference>
<dbReference type="NCBIfam" id="TIGR04126">
    <property type="entry name" value="PGF_CTERM"/>
    <property type="match status" value="1"/>
</dbReference>
<reference evidence="7" key="2">
    <citation type="submission" date="2022-04" db="EMBL/GenBank/DDBJ databases">
        <title>Sequencing and genomic assembly of Halococcus dombrowskii.</title>
        <authorList>
            <person name="Lim S.W."/>
            <person name="MacLea K.S."/>
        </authorList>
    </citation>
    <scope>NUCLEOTIDE SEQUENCE</scope>
    <source>
        <strain evidence="7">H4</strain>
    </source>
</reference>
<organism evidence="6 9">
    <name type="scientific">Halococcus dombrowskii</name>
    <dbReference type="NCBI Taxonomy" id="179637"/>
    <lineage>
        <taxon>Archaea</taxon>
        <taxon>Methanobacteriati</taxon>
        <taxon>Methanobacteriota</taxon>
        <taxon>Stenosarchaea group</taxon>
        <taxon>Halobacteria</taxon>
        <taxon>Halobacteriales</taxon>
        <taxon>Halococcaceae</taxon>
        <taxon>Halococcus</taxon>
    </lineage>
</organism>
<dbReference type="InterPro" id="IPR055706">
    <property type="entry name" value="Slg1/2_DUF7282"/>
</dbReference>
<keyword evidence="3" id="KW-1133">Transmembrane helix</keyword>
<feature type="domain" description="DUF7282" evidence="5">
    <location>
        <begin position="167"/>
        <end position="283"/>
    </location>
</feature>
<feature type="compositionally biased region" description="Low complexity" evidence="2">
    <location>
        <begin position="422"/>
        <end position="439"/>
    </location>
</feature>
<feature type="transmembrane region" description="Helical" evidence="3">
    <location>
        <begin position="442"/>
        <end position="460"/>
    </location>
</feature>
<dbReference type="InterPro" id="IPR026371">
    <property type="entry name" value="PGF_CTERM"/>
</dbReference>
<dbReference type="GO" id="GO:0030115">
    <property type="term" value="C:S-layer"/>
    <property type="evidence" value="ECO:0007669"/>
    <property type="project" value="UniProtKB-SubCell"/>
</dbReference>
<protein>
    <submittedName>
        <fullName evidence="7">PGF-CTERM sorting domain-containing protein</fullName>
    </submittedName>
</protein>
<dbReference type="Proteomes" id="UP001500962">
    <property type="component" value="Unassembled WGS sequence"/>
</dbReference>
<feature type="compositionally biased region" description="Polar residues" evidence="2">
    <location>
        <begin position="364"/>
        <end position="381"/>
    </location>
</feature>